<dbReference type="Pfam" id="PF03551">
    <property type="entry name" value="PadR"/>
    <property type="match status" value="1"/>
</dbReference>
<dbReference type="InterPro" id="IPR052509">
    <property type="entry name" value="Metal_resp_DNA-bind_regulator"/>
</dbReference>
<dbReference type="PANTHER" id="PTHR33169:SF14">
    <property type="entry name" value="TRANSCRIPTIONAL REGULATOR RV3488"/>
    <property type="match status" value="1"/>
</dbReference>
<dbReference type="PANTHER" id="PTHR33169">
    <property type="entry name" value="PADR-FAMILY TRANSCRIPTIONAL REGULATOR"/>
    <property type="match status" value="1"/>
</dbReference>
<proteinExistence type="predicted"/>
<evidence type="ECO:0000313" key="2">
    <source>
        <dbReference type="EMBL" id="SBO99000.1"/>
    </source>
</evidence>
<evidence type="ECO:0000259" key="1">
    <source>
        <dbReference type="Pfam" id="PF03551"/>
    </source>
</evidence>
<dbReference type="InterPro" id="IPR005149">
    <property type="entry name" value="Tscrpt_reg_PadR_N"/>
</dbReference>
<feature type="domain" description="Transcription regulator PadR N-terminal" evidence="1">
    <location>
        <begin position="57"/>
        <end position="107"/>
    </location>
</feature>
<accession>A0A1M4EJI8</accession>
<name>A0A1M4EJI8_9ACTN</name>
<organism evidence="2">
    <name type="scientific">Nonomuraea gerenzanensis</name>
    <dbReference type="NCBI Taxonomy" id="93944"/>
    <lineage>
        <taxon>Bacteria</taxon>
        <taxon>Bacillati</taxon>
        <taxon>Actinomycetota</taxon>
        <taxon>Actinomycetes</taxon>
        <taxon>Streptosporangiales</taxon>
        <taxon>Streptosporangiaceae</taxon>
        <taxon>Nonomuraea</taxon>
    </lineage>
</organism>
<dbReference type="AlphaFoldDB" id="A0A1M4EJI8"/>
<dbReference type="Gene3D" id="1.10.10.10">
    <property type="entry name" value="Winged helix-like DNA-binding domain superfamily/Winged helix DNA-binding domain"/>
    <property type="match status" value="1"/>
</dbReference>
<reference evidence="2" key="1">
    <citation type="submission" date="2016-04" db="EMBL/GenBank/DDBJ databases">
        <authorList>
            <person name="Evans L.H."/>
            <person name="Alamgir A."/>
            <person name="Owens N."/>
            <person name="Weber N.D."/>
            <person name="Virtaneva K."/>
            <person name="Barbian K."/>
            <person name="Babar A."/>
            <person name="Rosenke K."/>
        </authorList>
    </citation>
    <scope>NUCLEOTIDE SEQUENCE</scope>
    <source>
        <strain evidence="2">Nono1</strain>
    </source>
</reference>
<dbReference type="SUPFAM" id="SSF46785">
    <property type="entry name" value="Winged helix' DNA-binding domain"/>
    <property type="match status" value="1"/>
</dbReference>
<protein>
    <submittedName>
        <fullName evidence="2">Transcriptional regulator, PadR family</fullName>
    </submittedName>
</protein>
<dbReference type="InterPro" id="IPR036390">
    <property type="entry name" value="WH_DNA-bd_sf"/>
</dbReference>
<gene>
    <name evidence="2" type="ORF">BN4615_P8516</name>
</gene>
<dbReference type="EMBL" id="LT559118">
    <property type="protein sequence ID" value="SBO99000.1"/>
    <property type="molecule type" value="Genomic_DNA"/>
</dbReference>
<sequence>MKLRPYGDGFAYVYLCRVRDMRAGLRMTMPTQAVLRAFLDDPLRERYGLELCELAGLPSGTLYPILARLEQIGWVESRWEDPEAHVAEGRPRRRYYRVTTDGAQEAREAIARAYRARRQRVPGWVVGLP</sequence>
<dbReference type="InterPro" id="IPR036388">
    <property type="entry name" value="WH-like_DNA-bd_sf"/>
</dbReference>